<organism evidence="3">
    <name type="scientific">bioreactor metagenome</name>
    <dbReference type="NCBI Taxonomy" id="1076179"/>
    <lineage>
        <taxon>unclassified sequences</taxon>
        <taxon>metagenomes</taxon>
        <taxon>ecological metagenomes</taxon>
    </lineage>
</organism>
<accession>A0A645CVE9</accession>
<feature type="transmembrane region" description="Helical" evidence="2">
    <location>
        <begin position="24"/>
        <end position="44"/>
    </location>
</feature>
<keyword evidence="2" id="KW-0472">Membrane</keyword>
<reference evidence="3" key="1">
    <citation type="submission" date="2019-08" db="EMBL/GenBank/DDBJ databases">
        <authorList>
            <person name="Kucharzyk K."/>
            <person name="Murdoch R.W."/>
            <person name="Higgins S."/>
            <person name="Loffler F."/>
        </authorList>
    </citation>
    <scope>NUCLEOTIDE SEQUENCE</scope>
</reference>
<sequence length="246" mass="27800">MQLHQETEKLQVNDMNNSKKRNGIVTVLMVLVLVVWGLGLAGWVKGSSGGLSLFKKGDSYIPETQKIEETTQIEPPVQTPPPKELDETAPMETSVETPAPLELDASGVWDMTFRRYYSIDNEGSWESIGMEEIFLWMEIYPGNQFECDIMPYEGTINGESYADSLAIEPQLHTGEVVGNMLRLYLDLDDFYLDLALEVSDTIQPNYIEIPITAENGQLSGTYDFTWVAVVDDYNLQSRVTIELEKR</sequence>
<keyword evidence="2" id="KW-0812">Transmembrane</keyword>
<feature type="region of interest" description="Disordered" evidence="1">
    <location>
        <begin position="66"/>
        <end position="96"/>
    </location>
</feature>
<keyword evidence="2" id="KW-1133">Transmembrane helix</keyword>
<name>A0A645CVE9_9ZZZZ</name>
<comment type="caution">
    <text evidence="3">The sequence shown here is derived from an EMBL/GenBank/DDBJ whole genome shotgun (WGS) entry which is preliminary data.</text>
</comment>
<gene>
    <name evidence="3" type="ORF">SDC9_127932</name>
</gene>
<evidence type="ECO:0000256" key="2">
    <source>
        <dbReference type="SAM" id="Phobius"/>
    </source>
</evidence>
<dbReference type="AlphaFoldDB" id="A0A645CVE9"/>
<evidence type="ECO:0000313" key="3">
    <source>
        <dbReference type="EMBL" id="MPM80881.1"/>
    </source>
</evidence>
<proteinExistence type="predicted"/>
<protein>
    <submittedName>
        <fullName evidence="3">Uncharacterized protein</fullName>
    </submittedName>
</protein>
<feature type="compositionally biased region" description="Low complexity" evidence="1">
    <location>
        <begin position="66"/>
        <end position="75"/>
    </location>
</feature>
<dbReference type="EMBL" id="VSSQ01030370">
    <property type="protein sequence ID" value="MPM80881.1"/>
    <property type="molecule type" value="Genomic_DNA"/>
</dbReference>
<evidence type="ECO:0000256" key="1">
    <source>
        <dbReference type="SAM" id="MobiDB-lite"/>
    </source>
</evidence>